<dbReference type="InterPro" id="IPR001697">
    <property type="entry name" value="Pyr_Knase"/>
</dbReference>
<evidence type="ECO:0000313" key="16">
    <source>
        <dbReference type="EMBL" id="PZP56572.1"/>
    </source>
</evidence>
<comment type="catalytic activity">
    <reaction evidence="13">
        <text>pyruvate + ATP = phosphoenolpyruvate + ADP + H(+)</text>
        <dbReference type="Rhea" id="RHEA:18157"/>
        <dbReference type="ChEBI" id="CHEBI:15361"/>
        <dbReference type="ChEBI" id="CHEBI:15378"/>
        <dbReference type="ChEBI" id="CHEBI:30616"/>
        <dbReference type="ChEBI" id="CHEBI:58702"/>
        <dbReference type="ChEBI" id="CHEBI:456216"/>
        <dbReference type="EC" id="2.7.1.40"/>
    </reaction>
</comment>
<comment type="similarity">
    <text evidence="2 13">Belongs to the pyruvate kinase family.</text>
</comment>
<keyword evidence="8" id="KW-0067">ATP-binding</keyword>
<evidence type="ECO:0000256" key="13">
    <source>
        <dbReference type="RuleBase" id="RU000504"/>
    </source>
</evidence>
<dbReference type="PANTHER" id="PTHR11817">
    <property type="entry name" value="PYRUVATE KINASE"/>
    <property type="match status" value="1"/>
</dbReference>
<evidence type="ECO:0000256" key="6">
    <source>
        <dbReference type="ARBA" id="ARBA00022741"/>
    </source>
</evidence>
<dbReference type="NCBIfam" id="TIGR01064">
    <property type="entry name" value="pyruv_kin"/>
    <property type="match status" value="1"/>
</dbReference>
<evidence type="ECO:0000259" key="15">
    <source>
        <dbReference type="Pfam" id="PF02887"/>
    </source>
</evidence>
<dbReference type="InterPro" id="IPR015806">
    <property type="entry name" value="Pyrv_Knase_insert_dom_sf"/>
</dbReference>
<dbReference type="PRINTS" id="PR01050">
    <property type="entry name" value="PYRUVTKNASE"/>
</dbReference>
<evidence type="ECO:0000313" key="17">
    <source>
        <dbReference type="Proteomes" id="UP000249739"/>
    </source>
</evidence>
<dbReference type="GO" id="GO:0030955">
    <property type="term" value="F:potassium ion binding"/>
    <property type="evidence" value="ECO:0007669"/>
    <property type="project" value="UniProtKB-UniRule"/>
</dbReference>
<dbReference type="Pfam" id="PF02887">
    <property type="entry name" value="PK_C"/>
    <property type="match status" value="1"/>
</dbReference>
<keyword evidence="7 13" id="KW-0418">Kinase</keyword>
<dbReference type="NCBIfam" id="NF004978">
    <property type="entry name" value="PRK06354.1"/>
    <property type="match status" value="1"/>
</dbReference>
<dbReference type="SUPFAM" id="SSF51621">
    <property type="entry name" value="Phosphoenolpyruvate/pyruvate domain"/>
    <property type="match status" value="1"/>
</dbReference>
<protein>
    <recommendedName>
        <fullName evidence="3 12">Pyruvate kinase</fullName>
        <ecNumber evidence="3 12">2.7.1.40</ecNumber>
    </recommendedName>
</protein>
<evidence type="ECO:0000256" key="7">
    <source>
        <dbReference type="ARBA" id="ARBA00022777"/>
    </source>
</evidence>
<dbReference type="GO" id="GO:0005524">
    <property type="term" value="F:ATP binding"/>
    <property type="evidence" value="ECO:0007669"/>
    <property type="project" value="UniProtKB-KW"/>
</dbReference>
<dbReference type="Gene3D" id="3.20.20.60">
    <property type="entry name" value="Phosphoenolpyruvate-binding domains"/>
    <property type="match status" value="1"/>
</dbReference>
<dbReference type="AlphaFoldDB" id="A0A2W5HLQ6"/>
<evidence type="ECO:0000256" key="8">
    <source>
        <dbReference type="ARBA" id="ARBA00022840"/>
    </source>
</evidence>
<name>A0A2W5HLQ6_9BACT</name>
<evidence type="ECO:0000256" key="9">
    <source>
        <dbReference type="ARBA" id="ARBA00022842"/>
    </source>
</evidence>
<evidence type="ECO:0000256" key="4">
    <source>
        <dbReference type="ARBA" id="ARBA00022679"/>
    </source>
</evidence>
<evidence type="ECO:0000256" key="11">
    <source>
        <dbReference type="ARBA" id="ARBA00023317"/>
    </source>
</evidence>
<dbReference type="InterPro" id="IPR015795">
    <property type="entry name" value="Pyrv_Knase_C"/>
</dbReference>
<dbReference type="SUPFAM" id="SSF50800">
    <property type="entry name" value="PK beta-barrel domain-like"/>
    <property type="match status" value="1"/>
</dbReference>
<dbReference type="GO" id="GO:0004743">
    <property type="term" value="F:pyruvate kinase activity"/>
    <property type="evidence" value="ECO:0007669"/>
    <property type="project" value="UniProtKB-UniRule"/>
</dbReference>
<evidence type="ECO:0000259" key="14">
    <source>
        <dbReference type="Pfam" id="PF00224"/>
    </source>
</evidence>
<dbReference type="Pfam" id="PF00224">
    <property type="entry name" value="PK"/>
    <property type="match status" value="1"/>
</dbReference>
<dbReference type="SUPFAM" id="SSF52935">
    <property type="entry name" value="PK C-terminal domain-like"/>
    <property type="match status" value="1"/>
</dbReference>
<keyword evidence="10 13" id="KW-0324">Glycolysis</keyword>
<dbReference type="UniPathway" id="UPA00109">
    <property type="reaction ID" value="UER00188"/>
</dbReference>
<dbReference type="GO" id="GO:0000287">
    <property type="term" value="F:magnesium ion binding"/>
    <property type="evidence" value="ECO:0007669"/>
    <property type="project" value="UniProtKB-UniRule"/>
</dbReference>
<sequence>MSKIIRSRQTKILATLGPASSSREMIEKLFLAGVDVFRLNFSHGTHEGHKKNINWIREIEEQYGKTIGVVGDLQGPKLRVGRFKEGKITLEAGMKIRLDLDETLGDESRVCLPHPEVIAAMPVGSFILLDDGKVRMEIVDRGEGYLIGQIVSGRVLSNNKGFNIPGVILPMSTLTAKDLIDMEAALNMGVDWIAQSFVQTPADVAEAKKLIAGRAALMIKLEKPSALEHLDEMIALADGVMLARGDLGVEIPPEEVPVAQKKVVRAVRYAGKPIVVATQMLESMIESPSPTRAEAGDVATAVFDGTDAVMLSAETAAGQYPLEAVTIMDRICQTVEKNELYRSIMDADHPVGSHDAGDAITVAADQVACDIKAACIATYTTSGTTALRAVRQRPAMKVLVLTQNLSTARRLTISYGVHAVEAEEVSAFSDAVVLAQKHAKDQGLADVGQRFVMTAGVPFGTPGSTNILRVAWVE</sequence>
<dbReference type="EC" id="2.7.1.40" evidence="3 12"/>
<reference evidence="16 17" key="1">
    <citation type="submission" date="2017-08" db="EMBL/GenBank/DDBJ databases">
        <title>Infants hospitalized years apart are colonized by the same room-sourced microbial strains.</title>
        <authorList>
            <person name="Brooks B."/>
            <person name="Olm M.R."/>
            <person name="Firek B.A."/>
            <person name="Baker R."/>
            <person name="Thomas B.C."/>
            <person name="Morowitz M.J."/>
            <person name="Banfield J.F."/>
        </authorList>
    </citation>
    <scope>NUCLEOTIDE SEQUENCE [LARGE SCALE GENOMIC DNA]</scope>
    <source>
        <strain evidence="16">S2_006_000_R2_64</strain>
    </source>
</reference>
<dbReference type="InterPro" id="IPR015813">
    <property type="entry name" value="Pyrv/PenolPyrv_kinase-like_dom"/>
</dbReference>
<accession>A0A2W5HLQ6</accession>
<organism evidence="16 17">
    <name type="scientific">Micavibrio aeruginosavorus</name>
    <dbReference type="NCBI Taxonomy" id="349221"/>
    <lineage>
        <taxon>Bacteria</taxon>
        <taxon>Pseudomonadati</taxon>
        <taxon>Bdellovibrionota</taxon>
        <taxon>Bdellovibrionia</taxon>
        <taxon>Bdellovibrionales</taxon>
        <taxon>Pseudobdellovibrionaceae</taxon>
        <taxon>Micavibrio</taxon>
    </lineage>
</organism>
<feature type="domain" description="Pyruvate kinase barrel" evidence="14">
    <location>
        <begin position="8"/>
        <end position="325"/>
    </location>
</feature>
<evidence type="ECO:0000256" key="3">
    <source>
        <dbReference type="ARBA" id="ARBA00012142"/>
    </source>
</evidence>
<dbReference type="InterPro" id="IPR036918">
    <property type="entry name" value="Pyrv_Knase_C_sf"/>
</dbReference>
<dbReference type="InterPro" id="IPR040442">
    <property type="entry name" value="Pyrv_kinase-like_dom_sf"/>
</dbReference>
<dbReference type="GO" id="GO:0016301">
    <property type="term" value="F:kinase activity"/>
    <property type="evidence" value="ECO:0007669"/>
    <property type="project" value="UniProtKB-KW"/>
</dbReference>
<proteinExistence type="inferred from homology"/>
<keyword evidence="6" id="KW-0547">Nucleotide-binding</keyword>
<comment type="pathway">
    <text evidence="1 13">Carbohydrate degradation; glycolysis; pyruvate from D-glyceraldehyde 3-phosphate: step 5/5.</text>
</comment>
<dbReference type="Proteomes" id="UP000249739">
    <property type="component" value="Unassembled WGS sequence"/>
</dbReference>
<comment type="caution">
    <text evidence="16">The sequence shown here is derived from an EMBL/GenBank/DDBJ whole genome shotgun (WGS) entry which is preliminary data.</text>
</comment>
<dbReference type="InterPro" id="IPR015793">
    <property type="entry name" value="Pyrv_Knase_brl"/>
</dbReference>
<evidence type="ECO:0000256" key="2">
    <source>
        <dbReference type="ARBA" id="ARBA00008663"/>
    </source>
</evidence>
<dbReference type="InterPro" id="IPR011037">
    <property type="entry name" value="Pyrv_Knase-like_insert_dom_sf"/>
</dbReference>
<evidence type="ECO:0000256" key="1">
    <source>
        <dbReference type="ARBA" id="ARBA00004997"/>
    </source>
</evidence>
<feature type="domain" description="Pyruvate kinase C-terminal" evidence="15">
    <location>
        <begin position="358"/>
        <end position="470"/>
    </location>
</feature>
<dbReference type="Gene3D" id="3.40.1380.20">
    <property type="entry name" value="Pyruvate kinase, C-terminal domain"/>
    <property type="match status" value="1"/>
</dbReference>
<gene>
    <name evidence="16" type="primary">pyk</name>
    <name evidence="16" type="ORF">DI586_03170</name>
</gene>
<keyword evidence="9 13" id="KW-0460">Magnesium</keyword>
<dbReference type="EMBL" id="QFOT01000021">
    <property type="protein sequence ID" value="PZP56572.1"/>
    <property type="molecule type" value="Genomic_DNA"/>
</dbReference>
<evidence type="ECO:0000256" key="5">
    <source>
        <dbReference type="ARBA" id="ARBA00022723"/>
    </source>
</evidence>
<evidence type="ECO:0000256" key="10">
    <source>
        <dbReference type="ARBA" id="ARBA00023152"/>
    </source>
</evidence>
<dbReference type="Gene3D" id="2.40.33.10">
    <property type="entry name" value="PK beta-barrel domain-like"/>
    <property type="match status" value="1"/>
</dbReference>
<keyword evidence="4 13" id="KW-0808">Transferase</keyword>
<keyword evidence="5" id="KW-0479">Metal-binding</keyword>
<keyword evidence="11 16" id="KW-0670">Pyruvate</keyword>
<evidence type="ECO:0000256" key="12">
    <source>
        <dbReference type="NCBIfam" id="TIGR01064"/>
    </source>
</evidence>
<dbReference type="NCBIfam" id="NF004491">
    <property type="entry name" value="PRK05826.1"/>
    <property type="match status" value="1"/>
</dbReference>